<dbReference type="OrthoDB" id="269227at2759"/>
<keyword evidence="3" id="KW-0285">Flavoprotein</keyword>
<dbReference type="PROSITE" id="PS00624">
    <property type="entry name" value="GMC_OXRED_2"/>
    <property type="match status" value="1"/>
</dbReference>
<dbReference type="SUPFAM" id="SSF51905">
    <property type="entry name" value="FAD/NAD(P)-binding domain"/>
    <property type="match status" value="1"/>
</dbReference>
<dbReference type="GO" id="GO:0016614">
    <property type="term" value="F:oxidoreductase activity, acting on CH-OH group of donors"/>
    <property type="evidence" value="ECO:0007669"/>
    <property type="project" value="InterPro"/>
</dbReference>
<feature type="domain" description="Glucose-methanol-choline oxidoreductase N-terminal" evidence="7">
    <location>
        <begin position="320"/>
        <end position="334"/>
    </location>
</feature>
<comment type="cofactor">
    <cofactor evidence="1 5">
        <name>FAD</name>
        <dbReference type="ChEBI" id="CHEBI:57692"/>
    </cofactor>
</comment>
<evidence type="ECO:0000259" key="7">
    <source>
        <dbReference type="PROSITE" id="PS00624"/>
    </source>
</evidence>
<feature type="signal peptide" evidence="6">
    <location>
        <begin position="1"/>
        <end position="19"/>
    </location>
</feature>
<proteinExistence type="inferred from homology"/>
<feature type="binding site" evidence="5">
    <location>
        <position position="255"/>
    </location>
    <ligand>
        <name>FAD</name>
        <dbReference type="ChEBI" id="CHEBI:57692"/>
    </ligand>
</feature>
<evidence type="ECO:0000256" key="1">
    <source>
        <dbReference type="ARBA" id="ARBA00001974"/>
    </source>
</evidence>
<dbReference type="AlphaFoldDB" id="A0A1X6NMP8"/>
<evidence type="ECO:0000256" key="5">
    <source>
        <dbReference type="PIRSR" id="PIRSR000137-2"/>
    </source>
</evidence>
<keyword evidence="4 5" id="KW-0274">FAD</keyword>
<dbReference type="InterPro" id="IPR036188">
    <property type="entry name" value="FAD/NAD-bd_sf"/>
</dbReference>
<organism evidence="8 9">
    <name type="scientific">Porphyra umbilicalis</name>
    <name type="common">Purple laver</name>
    <name type="synonym">Red alga</name>
    <dbReference type="NCBI Taxonomy" id="2786"/>
    <lineage>
        <taxon>Eukaryota</taxon>
        <taxon>Rhodophyta</taxon>
        <taxon>Bangiophyceae</taxon>
        <taxon>Bangiales</taxon>
        <taxon>Bangiaceae</taxon>
        <taxon>Porphyra</taxon>
    </lineage>
</organism>
<dbReference type="PANTHER" id="PTHR11552:SF147">
    <property type="entry name" value="CHOLINE DEHYDROGENASE, MITOCHONDRIAL"/>
    <property type="match status" value="1"/>
</dbReference>
<dbReference type="EMBL" id="KV919378">
    <property type="protein sequence ID" value="OSX69855.1"/>
    <property type="molecule type" value="Genomic_DNA"/>
</dbReference>
<dbReference type="Gene3D" id="3.50.50.60">
    <property type="entry name" value="FAD/NAD(P)-binding domain"/>
    <property type="match status" value="1"/>
</dbReference>
<evidence type="ECO:0000313" key="9">
    <source>
        <dbReference type="Proteomes" id="UP000218209"/>
    </source>
</evidence>
<evidence type="ECO:0000256" key="6">
    <source>
        <dbReference type="SAM" id="SignalP"/>
    </source>
</evidence>
<dbReference type="InterPro" id="IPR012132">
    <property type="entry name" value="GMC_OxRdtase"/>
</dbReference>
<dbReference type="PIRSF" id="PIRSF000137">
    <property type="entry name" value="Alcohol_oxidase"/>
    <property type="match status" value="1"/>
</dbReference>
<evidence type="ECO:0000256" key="4">
    <source>
        <dbReference type="ARBA" id="ARBA00022827"/>
    </source>
</evidence>
<keyword evidence="6" id="KW-0732">Signal</keyword>
<evidence type="ECO:0000256" key="3">
    <source>
        <dbReference type="ARBA" id="ARBA00022630"/>
    </source>
</evidence>
<dbReference type="Pfam" id="PF05199">
    <property type="entry name" value="GMC_oxred_C"/>
    <property type="match status" value="1"/>
</dbReference>
<dbReference type="Pfam" id="PF00732">
    <property type="entry name" value="GMC_oxred_N"/>
    <property type="match status" value="1"/>
</dbReference>
<dbReference type="Gene3D" id="3.30.410.40">
    <property type="match status" value="1"/>
</dbReference>
<gene>
    <name evidence="8" type="ORF">BU14_1063s0006</name>
</gene>
<comment type="similarity">
    <text evidence="2">Belongs to the GMC oxidoreductase family.</text>
</comment>
<feature type="chain" id="PRO_5012801275" description="Glucose-methanol-choline oxidoreductase N-terminal domain-containing protein" evidence="6">
    <location>
        <begin position="20"/>
        <end position="584"/>
    </location>
</feature>
<reference evidence="8 9" key="1">
    <citation type="submission" date="2017-03" db="EMBL/GenBank/DDBJ databases">
        <title>WGS assembly of Porphyra umbilicalis.</title>
        <authorList>
            <person name="Brawley S.H."/>
            <person name="Blouin N.A."/>
            <person name="Ficko-Blean E."/>
            <person name="Wheeler G.L."/>
            <person name="Lohr M."/>
            <person name="Goodson H.V."/>
            <person name="Jenkins J.W."/>
            <person name="Blaby-Haas C.E."/>
            <person name="Helliwell K.E."/>
            <person name="Chan C."/>
            <person name="Marriage T."/>
            <person name="Bhattacharya D."/>
            <person name="Klein A.S."/>
            <person name="Badis Y."/>
            <person name="Brodie J."/>
            <person name="Cao Y."/>
            <person name="Collen J."/>
            <person name="Dittami S.M."/>
            <person name="Gachon C.M."/>
            <person name="Green B.R."/>
            <person name="Karpowicz S."/>
            <person name="Kim J.W."/>
            <person name="Kudahl U."/>
            <person name="Lin S."/>
            <person name="Michel G."/>
            <person name="Mittag M."/>
            <person name="Olson B.J."/>
            <person name="Pangilinan J."/>
            <person name="Peng Y."/>
            <person name="Qiu H."/>
            <person name="Shu S."/>
            <person name="Singer J.T."/>
            <person name="Smith A.G."/>
            <person name="Sprecher B.N."/>
            <person name="Wagner V."/>
            <person name="Wang W."/>
            <person name="Wang Z.-Y."/>
            <person name="Yan J."/>
            <person name="Yarish C."/>
            <person name="Zoeuner-Riek S."/>
            <person name="Zhuang Y."/>
            <person name="Zou Y."/>
            <person name="Lindquist E.A."/>
            <person name="Grimwood J."/>
            <person name="Barry K."/>
            <person name="Rokhsar D.S."/>
            <person name="Schmutz J."/>
            <person name="Stiller J.W."/>
            <person name="Grossman A.R."/>
            <person name="Prochnik S.E."/>
        </authorList>
    </citation>
    <scope>NUCLEOTIDE SEQUENCE [LARGE SCALE GENOMIC DNA]</scope>
    <source>
        <strain evidence="8">4086291</strain>
    </source>
</reference>
<keyword evidence="9" id="KW-1185">Reference proteome</keyword>
<dbReference type="InterPro" id="IPR000172">
    <property type="entry name" value="GMC_OxRdtase_N"/>
</dbReference>
<evidence type="ECO:0000256" key="2">
    <source>
        <dbReference type="ARBA" id="ARBA00010790"/>
    </source>
</evidence>
<dbReference type="Proteomes" id="UP000218209">
    <property type="component" value="Unassembled WGS sequence"/>
</dbReference>
<name>A0A1X6NMP8_PORUM</name>
<evidence type="ECO:0000313" key="8">
    <source>
        <dbReference type="EMBL" id="OSX69855.1"/>
    </source>
</evidence>
<dbReference type="InterPro" id="IPR007867">
    <property type="entry name" value="GMC_OxRtase_C"/>
</dbReference>
<accession>A0A1X6NMP8</accession>
<dbReference type="GO" id="GO:0050660">
    <property type="term" value="F:flavin adenine dinucleotide binding"/>
    <property type="evidence" value="ECO:0007669"/>
    <property type="project" value="InterPro"/>
</dbReference>
<protein>
    <recommendedName>
        <fullName evidence="7">Glucose-methanol-choline oxidoreductase N-terminal domain-containing protein</fullName>
    </recommendedName>
</protein>
<sequence>MRLRLALAGAASAVCGVVAAVAAAASPPPPTDAPDGGAYPTAADYVIVGGGTAGCVLAARLCARLPAASVVLIERGRRRTAAQEDTGRAMSAVGDAWTDPALTEAWESEANPGLGGRPVTLLTGATLGGSSSINSGQWSVPRSPYASTWGVAGLDDATADRLYAVAEGVIAPAVPPPAVKPLYADTYLAAAASAGLPVRDAPTNNTDGADGMWLNRLAADAGGRRRDACSAYLTPVLSPGGACASNLRLLQGTTVTRVTLSPRSDGGRHNSSHSCGGGCDPFTATGVEVVPSAPAGAPAPTAGCRPHTITARVQVLLSAGPFGTPKLLQRSGIGPPAALAAAAIPVRVDLPVGAAALSRPVGVLLTGYRGVPLEPSANATARADAAAVAAWRAGAGGVVGTAITSALGRFERSRSLAGVSWAPPGATGGVPAFVSACLSVPTALATMVVADASPTAPLRVAPNLLGGDPAEVAGIVACLSRLRSAAAALPPTFGAFDVLPPPATPVSADTVRGTASSGHHTVAGAPVGPVLTPALGVRGVARLRVVDASAIPSIPASSALMASVYMLAEFAAERLVECKGLWSK</sequence>
<dbReference type="PANTHER" id="PTHR11552">
    <property type="entry name" value="GLUCOSE-METHANOL-CHOLINE GMC OXIDOREDUCTASE"/>
    <property type="match status" value="1"/>
</dbReference>